<dbReference type="SUPFAM" id="SSF51283">
    <property type="entry name" value="dUTPase-like"/>
    <property type="match status" value="1"/>
</dbReference>
<dbReference type="Gene3D" id="2.70.40.10">
    <property type="match status" value="1"/>
</dbReference>
<gene>
    <name evidence="7" type="primary">dut_2</name>
    <name evidence="7" type="ORF">Ttaiw_00835</name>
</gene>
<dbReference type="InterPro" id="IPR029054">
    <property type="entry name" value="dUTPase-like"/>
</dbReference>
<proteinExistence type="inferred from homology"/>
<dbReference type="PANTHER" id="PTHR11241:SF0">
    <property type="entry name" value="DEOXYURIDINE 5'-TRIPHOSPHATE NUCLEOTIDOHYDROLASE"/>
    <property type="match status" value="1"/>
</dbReference>
<accession>A0A554XAW8</accession>
<dbReference type="InterPro" id="IPR008181">
    <property type="entry name" value="dUTPase"/>
</dbReference>
<comment type="caution">
    <text evidence="7">The sequence shown here is derived from an EMBL/GenBank/DDBJ whole genome shotgun (WGS) entry which is preliminary data.</text>
</comment>
<reference evidence="7 8" key="1">
    <citation type="submission" date="2019-07" db="EMBL/GenBank/DDBJ databases">
        <title>Tepidimonas taiwanensis I1-1 draft genome.</title>
        <authorList>
            <person name="Da Costa M.S."/>
            <person name="Froufe H.J.C."/>
            <person name="Egas C."/>
            <person name="Albuquerque L."/>
        </authorList>
    </citation>
    <scope>NUCLEOTIDE SEQUENCE [LARGE SCALE GENOMIC DNA]</scope>
    <source>
        <strain evidence="7 8">I1-1</strain>
    </source>
</reference>
<dbReference type="GO" id="GO:0006226">
    <property type="term" value="P:dUMP biosynthetic process"/>
    <property type="evidence" value="ECO:0007669"/>
    <property type="project" value="InterPro"/>
</dbReference>
<keyword evidence="4" id="KW-0546">Nucleotide metabolism</keyword>
<dbReference type="NCBIfam" id="TIGR00576">
    <property type="entry name" value="dut"/>
    <property type="match status" value="1"/>
</dbReference>
<evidence type="ECO:0000256" key="4">
    <source>
        <dbReference type="ARBA" id="ARBA00023080"/>
    </source>
</evidence>
<dbReference type="EC" id="3.6.1.23" evidence="2"/>
<dbReference type="Proteomes" id="UP000317763">
    <property type="component" value="Unassembled WGS sequence"/>
</dbReference>
<dbReference type="InterPro" id="IPR033704">
    <property type="entry name" value="dUTPase_trimeric"/>
</dbReference>
<evidence type="ECO:0000313" key="8">
    <source>
        <dbReference type="Proteomes" id="UP000317763"/>
    </source>
</evidence>
<evidence type="ECO:0000256" key="2">
    <source>
        <dbReference type="ARBA" id="ARBA00012379"/>
    </source>
</evidence>
<dbReference type="NCBIfam" id="NF001862">
    <property type="entry name" value="PRK00601.1"/>
    <property type="match status" value="1"/>
</dbReference>
<evidence type="ECO:0000256" key="1">
    <source>
        <dbReference type="ARBA" id="ARBA00006581"/>
    </source>
</evidence>
<organism evidence="7 8">
    <name type="scientific">Tepidimonas taiwanensis</name>
    <dbReference type="NCBI Taxonomy" id="307486"/>
    <lineage>
        <taxon>Bacteria</taxon>
        <taxon>Pseudomonadati</taxon>
        <taxon>Pseudomonadota</taxon>
        <taxon>Betaproteobacteria</taxon>
        <taxon>Burkholderiales</taxon>
        <taxon>Tepidimonas</taxon>
    </lineage>
</organism>
<keyword evidence="3 7" id="KW-0378">Hydrolase</keyword>
<evidence type="ECO:0000256" key="3">
    <source>
        <dbReference type="ARBA" id="ARBA00022801"/>
    </source>
</evidence>
<dbReference type="CDD" id="cd07557">
    <property type="entry name" value="trimeric_dUTPase"/>
    <property type="match status" value="1"/>
</dbReference>
<protein>
    <recommendedName>
        <fullName evidence="2">dUTP diphosphatase</fullName>
        <ecNumber evidence="2">3.6.1.23</ecNumber>
    </recommendedName>
</protein>
<dbReference type="RefSeq" id="WP_143897576.1">
    <property type="nucleotide sequence ID" value="NZ_CP083911.1"/>
</dbReference>
<evidence type="ECO:0000259" key="6">
    <source>
        <dbReference type="Pfam" id="PF00692"/>
    </source>
</evidence>
<dbReference type="GO" id="GO:0046081">
    <property type="term" value="P:dUTP catabolic process"/>
    <property type="evidence" value="ECO:0007669"/>
    <property type="project" value="InterPro"/>
</dbReference>
<name>A0A554XAW8_9BURK</name>
<comment type="similarity">
    <text evidence="1">Belongs to the dUTPase family.</text>
</comment>
<dbReference type="InterPro" id="IPR036157">
    <property type="entry name" value="dUTPase-like_sf"/>
</dbReference>
<dbReference type="Pfam" id="PF00692">
    <property type="entry name" value="dUTPase"/>
    <property type="match status" value="1"/>
</dbReference>
<evidence type="ECO:0000313" key="7">
    <source>
        <dbReference type="EMBL" id="TSE32974.1"/>
    </source>
</evidence>
<feature type="domain" description="dUTPase-like" evidence="6">
    <location>
        <begin position="11"/>
        <end position="150"/>
    </location>
</feature>
<sequence>MKIKIKKTHPNATMPTYATDGAACFDLYAATVNGAAQIGDICYPGHPVVVDTGLAFEVPEGYMLRIASRSGLAFKHGIDAFPGVIDSDYRGPVKVLLKCWHLDEDEPPVRIDPGDRIAQAYVCAVPRVTFTEVEELSATARGVGGFGSTGGGKVELRLETAERVLRGEE</sequence>
<dbReference type="GO" id="GO:0000287">
    <property type="term" value="F:magnesium ion binding"/>
    <property type="evidence" value="ECO:0007669"/>
    <property type="project" value="InterPro"/>
</dbReference>
<dbReference type="GO" id="GO:0004170">
    <property type="term" value="F:dUTP diphosphatase activity"/>
    <property type="evidence" value="ECO:0007669"/>
    <property type="project" value="UniProtKB-EC"/>
</dbReference>
<dbReference type="PANTHER" id="PTHR11241">
    <property type="entry name" value="DEOXYURIDINE 5'-TRIPHOSPHATE NUCLEOTIDOHYDROLASE"/>
    <property type="match status" value="1"/>
</dbReference>
<dbReference type="AlphaFoldDB" id="A0A554XAW8"/>
<dbReference type="EMBL" id="VJOM01000006">
    <property type="protein sequence ID" value="TSE32974.1"/>
    <property type="molecule type" value="Genomic_DNA"/>
</dbReference>
<keyword evidence="8" id="KW-1185">Reference proteome</keyword>
<dbReference type="OrthoDB" id="9809956at2"/>
<evidence type="ECO:0000256" key="5">
    <source>
        <dbReference type="ARBA" id="ARBA00047686"/>
    </source>
</evidence>
<comment type="catalytic activity">
    <reaction evidence="5">
        <text>dUTP + H2O = dUMP + diphosphate + H(+)</text>
        <dbReference type="Rhea" id="RHEA:10248"/>
        <dbReference type="ChEBI" id="CHEBI:15377"/>
        <dbReference type="ChEBI" id="CHEBI:15378"/>
        <dbReference type="ChEBI" id="CHEBI:33019"/>
        <dbReference type="ChEBI" id="CHEBI:61555"/>
        <dbReference type="ChEBI" id="CHEBI:246422"/>
        <dbReference type="EC" id="3.6.1.23"/>
    </reaction>
</comment>